<keyword evidence="1" id="KW-0812">Transmembrane</keyword>
<feature type="transmembrane region" description="Helical" evidence="1">
    <location>
        <begin position="62"/>
        <end position="80"/>
    </location>
</feature>
<feature type="transmembrane region" description="Helical" evidence="1">
    <location>
        <begin position="116"/>
        <end position="143"/>
    </location>
</feature>
<gene>
    <name evidence="2" type="ORF">SAMN05216302_100372</name>
</gene>
<keyword evidence="1" id="KW-1133">Transmembrane helix</keyword>
<proteinExistence type="predicted"/>
<feature type="transmembrane region" description="Helical" evidence="1">
    <location>
        <begin position="24"/>
        <end position="42"/>
    </location>
</feature>
<dbReference type="Proteomes" id="UP000199533">
    <property type="component" value="Unassembled WGS sequence"/>
</dbReference>
<name>A0A1I3Y8A7_9PROT</name>
<dbReference type="STRING" id="52441.SAMN05216302_100372"/>
<reference evidence="3" key="1">
    <citation type="submission" date="2016-10" db="EMBL/GenBank/DDBJ databases">
        <authorList>
            <person name="Varghese N."/>
            <person name="Submissions S."/>
        </authorList>
    </citation>
    <scope>NUCLEOTIDE SEQUENCE [LARGE SCALE GENOMIC DNA]</scope>
    <source>
        <strain evidence="3">Nm69</strain>
    </source>
</reference>
<accession>A0A1I3Y8A7</accession>
<evidence type="ECO:0000313" key="2">
    <source>
        <dbReference type="EMBL" id="SFK27940.1"/>
    </source>
</evidence>
<evidence type="ECO:0000313" key="3">
    <source>
        <dbReference type="Proteomes" id="UP000199533"/>
    </source>
</evidence>
<protein>
    <submittedName>
        <fullName evidence="2">Uncharacterized protein</fullName>
    </submittedName>
</protein>
<dbReference type="AlphaFoldDB" id="A0A1I3Y8A7"/>
<keyword evidence="3" id="KW-1185">Reference proteome</keyword>
<keyword evidence="1" id="KW-0472">Membrane</keyword>
<organism evidence="2 3">
    <name type="scientific">Nitrosomonas aestuarii</name>
    <dbReference type="NCBI Taxonomy" id="52441"/>
    <lineage>
        <taxon>Bacteria</taxon>
        <taxon>Pseudomonadati</taxon>
        <taxon>Pseudomonadota</taxon>
        <taxon>Betaproteobacteria</taxon>
        <taxon>Nitrosomonadales</taxon>
        <taxon>Nitrosomonadaceae</taxon>
        <taxon>Nitrosomonas</taxon>
    </lineage>
</organism>
<sequence>MDNAWSQFVCSKVERESVLIKQRIIWLFLSQAVFFTVFFILLGSEHASQPDLELNTIQKSAFLLPVIGIMISMSVLISNLGAYVNLYQVSSLLCTSLLCICLNSNKDRSPVFKGKFSSVLGLIASTGVTLAILILWAAILFFMTCDYQFPSFHLRNLHI</sequence>
<evidence type="ECO:0000256" key="1">
    <source>
        <dbReference type="SAM" id="Phobius"/>
    </source>
</evidence>
<dbReference type="EMBL" id="FOSP01000003">
    <property type="protein sequence ID" value="SFK27940.1"/>
    <property type="molecule type" value="Genomic_DNA"/>
</dbReference>